<evidence type="ECO:0000256" key="8">
    <source>
        <dbReference type="SAM" id="MobiDB-lite"/>
    </source>
</evidence>
<dbReference type="AlphaFoldDB" id="A0A2H5QG42"/>
<feature type="repeat" description="ANK" evidence="7">
    <location>
        <begin position="122"/>
        <end position="143"/>
    </location>
</feature>
<evidence type="ECO:0000256" key="4">
    <source>
        <dbReference type="ARBA" id="ARBA00022989"/>
    </source>
</evidence>
<proteinExistence type="predicted"/>
<dbReference type="InterPro" id="IPR002110">
    <property type="entry name" value="Ankyrin_rpt"/>
</dbReference>
<evidence type="ECO:0000256" key="5">
    <source>
        <dbReference type="ARBA" id="ARBA00023043"/>
    </source>
</evidence>
<dbReference type="PANTHER" id="PTHR24186">
    <property type="entry name" value="PROTEIN PHOSPHATASE 1 REGULATORY SUBUNIT"/>
    <property type="match status" value="1"/>
</dbReference>
<dbReference type="PROSITE" id="PS50088">
    <property type="entry name" value="ANK_REPEAT"/>
    <property type="match status" value="3"/>
</dbReference>
<evidence type="ECO:0000256" key="9">
    <source>
        <dbReference type="SAM" id="Phobius"/>
    </source>
</evidence>
<dbReference type="InterPro" id="IPR036770">
    <property type="entry name" value="Ankyrin_rpt-contain_sf"/>
</dbReference>
<reference evidence="11 12" key="1">
    <citation type="journal article" date="2017" name="Front. Genet.">
        <title>Draft sequencing of the heterozygous diploid genome of Satsuma (Citrus unshiu Marc.) using a hybrid assembly approach.</title>
        <authorList>
            <person name="Shimizu T."/>
            <person name="Tanizawa Y."/>
            <person name="Mochizuki T."/>
            <person name="Nagasaki H."/>
            <person name="Yoshioka T."/>
            <person name="Toyoda A."/>
            <person name="Fujiyama A."/>
            <person name="Kaminuma E."/>
            <person name="Nakamura Y."/>
        </authorList>
    </citation>
    <scope>NUCLEOTIDE SEQUENCE [LARGE SCALE GENOMIC DNA]</scope>
    <source>
        <strain evidence="12">cv. Miyagawa wase</strain>
    </source>
</reference>
<dbReference type="Pfam" id="PF12796">
    <property type="entry name" value="Ank_2"/>
    <property type="match status" value="2"/>
</dbReference>
<keyword evidence="6 9" id="KW-0472">Membrane</keyword>
<evidence type="ECO:0000256" key="7">
    <source>
        <dbReference type="PROSITE-ProRule" id="PRU00023"/>
    </source>
</evidence>
<protein>
    <recommendedName>
        <fullName evidence="10">PGG domain-containing protein</fullName>
    </recommendedName>
</protein>
<feature type="transmembrane region" description="Helical" evidence="9">
    <location>
        <begin position="576"/>
        <end position="596"/>
    </location>
</feature>
<dbReference type="Proteomes" id="UP000236630">
    <property type="component" value="Unassembled WGS sequence"/>
</dbReference>
<sequence>MSSSLSGSDNQNAETRRAGLPSVREKNFELMDSLYKAAVEGHTDQFRAHAQMLDQILTPNENTILHVHITARPDQTMRPNNELKSSLWMMMSTLKKQSSSSEHFVRDILEMCPGLLLKANTKGETLLHIAARHGHADIVKDLIAECKKPHQNDPEKGVEAARLMLGTTNEAKDTALHEAVRYNQVDVVKMLTKEDPSLPYDANNAGETPLYLAAERGYINVVEDIISTCKSPADHGPMGRTALHAAAFCEDTEMTKVLLSSKGTLTSKPDQHGWLPLHLAAYLGKHYVVKELLKADKSAAYKANNKGKIPLHLAALMGRLNTMQELIRSCPSSCELVDDRGWNVFHFALHSGSRRTVELLLKSPSLGNLVNEKNDDGNTPLLEHAVSGSFIQSFVCHPKVDRLAFNHHNCSAEDIICSDKLLFGPNERLFMWCLNRLNRFRCRRHIVFGNGERKEQFSNTSIEDKKNNDRKEKSSSIYEELAQYVNKAKESQLVVAALIATVTFTAGITMPGGYINEIGPDQGAAVLTKSSSFQAFVIFNSVAMILSTIAVFIHLDLSLLEDKVLDFILWKISRGMTQLALFFMVFAFLTGTYSVLHSAKVLAVIVSIITGGSVFCSYHYTIPLSLIRAVMRFLVRRLQEIREEFQRISIHIFELLGKYDF</sequence>
<feature type="repeat" description="ANK" evidence="7">
    <location>
        <begin position="272"/>
        <end position="304"/>
    </location>
</feature>
<dbReference type="SUPFAM" id="SSF48403">
    <property type="entry name" value="Ankyrin repeat"/>
    <property type="match status" value="1"/>
</dbReference>
<evidence type="ECO:0000259" key="10">
    <source>
        <dbReference type="Pfam" id="PF13962"/>
    </source>
</evidence>
<comment type="caution">
    <text evidence="11">The sequence shown here is derived from an EMBL/GenBank/DDBJ whole genome shotgun (WGS) entry which is preliminary data.</text>
</comment>
<organism evidence="11 12">
    <name type="scientific">Citrus unshiu</name>
    <name type="common">Satsuma mandarin</name>
    <name type="synonym">Citrus nobilis var. unshiu</name>
    <dbReference type="NCBI Taxonomy" id="55188"/>
    <lineage>
        <taxon>Eukaryota</taxon>
        <taxon>Viridiplantae</taxon>
        <taxon>Streptophyta</taxon>
        <taxon>Embryophyta</taxon>
        <taxon>Tracheophyta</taxon>
        <taxon>Spermatophyta</taxon>
        <taxon>Magnoliopsida</taxon>
        <taxon>eudicotyledons</taxon>
        <taxon>Gunneridae</taxon>
        <taxon>Pentapetalae</taxon>
        <taxon>rosids</taxon>
        <taxon>malvids</taxon>
        <taxon>Sapindales</taxon>
        <taxon>Rutaceae</taxon>
        <taxon>Aurantioideae</taxon>
        <taxon>Citrus</taxon>
    </lineage>
</organism>
<dbReference type="SMART" id="SM00248">
    <property type="entry name" value="ANK"/>
    <property type="match status" value="7"/>
</dbReference>
<feature type="compositionally biased region" description="Polar residues" evidence="8">
    <location>
        <begin position="1"/>
        <end position="13"/>
    </location>
</feature>
<feature type="repeat" description="ANK" evidence="7">
    <location>
        <begin position="205"/>
        <end position="227"/>
    </location>
</feature>
<feature type="transmembrane region" description="Helical" evidence="9">
    <location>
        <begin position="535"/>
        <end position="555"/>
    </location>
</feature>
<comment type="subcellular location">
    <subcellularLocation>
        <location evidence="1">Membrane</location>
        <topology evidence="1">Multi-pass membrane protein</topology>
    </subcellularLocation>
</comment>
<dbReference type="PANTHER" id="PTHR24186:SF36">
    <property type="entry name" value="SERINE_THREONINE-PROTEIN PHOSPHATASE 6 REGULATORY ANKYRIN REPEAT SUBUNIT A-LIKE"/>
    <property type="match status" value="1"/>
</dbReference>
<dbReference type="InterPro" id="IPR026961">
    <property type="entry name" value="PGG_dom"/>
</dbReference>
<dbReference type="PROSITE" id="PS50297">
    <property type="entry name" value="ANK_REP_REGION"/>
    <property type="match status" value="2"/>
</dbReference>
<keyword evidence="4 9" id="KW-1133">Transmembrane helix</keyword>
<evidence type="ECO:0000313" key="12">
    <source>
        <dbReference type="Proteomes" id="UP000236630"/>
    </source>
</evidence>
<evidence type="ECO:0000256" key="3">
    <source>
        <dbReference type="ARBA" id="ARBA00022737"/>
    </source>
</evidence>
<keyword evidence="12" id="KW-1185">Reference proteome</keyword>
<dbReference type="GO" id="GO:0005886">
    <property type="term" value="C:plasma membrane"/>
    <property type="evidence" value="ECO:0007669"/>
    <property type="project" value="TreeGrafter"/>
</dbReference>
<evidence type="ECO:0000313" key="11">
    <source>
        <dbReference type="EMBL" id="GAY63553.1"/>
    </source>
</evidence>
<keyword evidence="5 7" id="KW-0040">ANK repeat</keyword>
<dbReference type="STRING" id="55188.A0A2H5QG42"/>
<dbReference type="Pfam" id="PF13962">
    <property type="entry name" value="PGG"/>
    <property type="match status" value="1"/>
</dbReference>
<name>A0A2H5QG42_CITUN</name>
<dbReference type="Gene3D" id="1.25.40.20">
    <property type="entry name" value="Ankyrin repeat-containing domain"/>
    <property type="match status" value="2"/>
</dbReference>
<feature type="transmembrane region" description="Helical" evidence="9">
    <location>
        <begin position="493"/>
        <end position="515"/>
    </location>
</feature>
<evidence type="ECO:0000256" key="2">
    <source>
        <dbReference type="ARBA" id="ARBA00022692"/>
    </source>
</evidence>
<dbReference type="EMBL" id="BDQV01000357">
    <property type="protein sequence ID" value="GAY63553.1"/>
    <property type="molecule type" value="Genomic_DNA"/>
</dbReference>
<keyword evidence="3" id="KW-0677">Repeat</keyword>
<feature type="domain" description="PGG" evidence="10">
    <location>
        <begin position="484"/>
        <end position="594"/>
    </location>
</feature>
<feature type="transmembrane region" description="Helical" evidence="9">
    <location>
        <begin position="602"/>
        <end position="627"/>
    </location>
</feature>
<gene>
    <name evidence="11" type="ORF">CUMW_226520</name>
</gene>
<evidence type="ECO:0000256" key="6">
    <source>
        <dbReference type="ARBA" id="ARBA00023136"/>
    </source>
</evidence>
<accession>A0A2H5QG42</accession>
<evidence type="ECO:0000256" key="1">
    <source>
        <dbReference type="ARBA" id="ARBA00004141"/>
    </source>
</evidence>
<keyword evidence="2 9" id="KW-0812">Transmembrane</keyword>
<feature type="region of interest" description="Disordered" evidence="8">
    <location>
        <begin position="1"/>
        <end position="21"/>
    </location>
</feature>